<sequence length="246" mass="28297">MPDNDIEKIREILHFKGRDDLSELLTQSKSKVQVSSTYGSKLHSLLSTFEIYSSIEYTEMLRGLSKGEHDLILSAIKEVYPIKDSSPEIMEIQYYFNSSMENNNLDSAYSFWSDIHIDISRVSKKLFVDEYYAESVFAAFKQVNLRVKKIIMSKIGEELDGKSLMFKAFNLQDLVIKLSNCSNETERNIQEGYMHLFAGSMQGIRNPKAHELVEIGNNRAKHFLYLASLLMSKIDESQQLYLDSCV</sequence>
<evidence type="ECO:0000259" key="1">
    <source>
        <dbReference type="Pfam" id="PF09509"/>
    </source>
</evidence>
<feature type="domain" description="Conserved hypothetical protein CHP02391" evidence="1">
    <location>
        <begin position="115"/>
        <end position="234"/>
    </location>
</feature>
<evidence type="ECO:0000313" key="2">
    <source>
        <dbReference type="EMBL" id="KKM94556.1"/>
    </source>
</evidence>
<name>A0A0F9M5B2_9ZZZZ</name>
<dbReference type="Pfam" id="PF09509">
    <property type="entry name" value="Hypoth_Ymh"/>
    <property type="match status" value="1"/>
</dbReference>
<dbReference type="InterPro" id="IPR012654">
    <property type="entry name" value="CHP02391"/>
</dbReference>
<dbReference type="EMBL" id="LAZR01006122">
    <property type="protein sequence ID" value="KKM94556.1"/>
    <property type="molecule type" value="Genomic_DNA"/>
</dbReference>
<reference evidence="2" key="1">
    <citation type="journal article" date="2015" name="Nature">
        <title>Complex archaea that bridge the gap between prokaryotes and eukaryotes.</title>
        <authorList>
            <person name="Spang A."/>
            <person name="Saw J.H."/>
            <person name="Jorgensen S.L."/>
            <person name="Zaremba-Niedzwiedzka K."/>
            <person name="Martijn J."/>
            <person name="Lind A.E."/>
            <person name="van Eijk R."/>
            <person name="Schleper C."/>
            <person name="Guy L."/>
            <person name="Ettema T.J."/>
        </authorList>
    </citation>
    <scope>NUCLEOTIDE SEQUENCE</scope>
</reference>
<protein>
    <recommendedName>
        <fullName evidence="1">Conserved hypothetical protein CHP02391 domain-containing protein</fullName>
    </recommendedName>
</protein>
<proteinExistence type="predicted"/>
<accession>A0A0F9M5B2</accession>
<comment type="caution">
    <text evidence="2">The sequence shown here is derived from an EMBL/GenBank/DDBJ whole genome shotgun (WGS) entry which is preliminary data.</text>
</comment>
<dbReference type="AlphaFoldDB" id="A0A0F9M5B2"/>
<dbReference type="NCBIfam" id="TIGR02391">
    <property type="entry name" value="hypoth_ymh"/>
    <property type="match status" value="1"/>
</dbReference>
<organism evidence="2">
    <name type="scientific">marine sediment metagenome</name>
    <dbReference type="NCBI Taxonomy" id="412755"/>
    <lineage>
        <taxon>unclassified sequences</taxon>
        <taxon>metagenomes</taxon>
        <taxon>ecological metagenomes</taxon>
    </lineage>
</organism>
<gene>
    <name evidence="2" type="ORF">LCGC14_1197130</name>
</gene>